<evidence type="ECO:0000256" key="3">
    <source>
        <dbReference type="ARBA" id="ARBA00023136"/>
    </source>
</evidence>
<keyword evidence="3 4" id="KW-0472">Membrane</keyword>
<feature type="transmembrane region" description="Helical" evidence="4">
    <location>
        <begin position="61"/>
        <end position="79"/>
    </location>
</feature>
<evidence type="ECO:0000256" key="2">
    <source>
        <dbReference type="ARBA" id="ARBA00022989"/>
    </source>
</evidence>
<feature type="transmembrane region" description="Helical" evidence="4">
    <location>
        <begin position="400"/>
        <end position="418"/>
    </location>
</feature>
<feature type="transmembrane region" description="Helical" evidence="4">
    <location>
        <begin position="112"/>
        <end position="133"/>
    </location>
</feature>
<dbReference type="InterPro" id="IPR011701">
    <property type="entry name" value="MFS"/>
</dbReference>
<feature type="domain" description="Major facilitator superfamily (MFS) profile" evidence="5">
    <location>
        <begin position="17"/>
        <end position="423"/>
    </location>
</feature>
<dbReference type="SUPFAM" id="SSF103473">
    <property type="entry name" value="MFS general substrate transporter"/>
    <property type="match status" value="1"/>
</dbReference>
<sequence>MFAQPLSNWLHRRGLHFSWVIVALTFLTALSSSAALGLPGALLQPLSKEFGWDVEQISSALALRFALFGLMGPFAAILMERFGVRNVVVTALTLVAAGMALATQMTQFWHLVLFWGVMLGVGSGLTALVLSAVVSNRWFDSHRGLVVGLLTASSATGQLIFLPVGAWLVEHFGWRLAVLPVLSACALVAVAVFLLMRNRPSDVGLTPFGAAPGTPVATGAPAMRITFATPFKVLAEAAQHRVFWVLAGTFFICGLSTNGLIQTHFISLCGDAGLGPVPAASVLAMMGAFDLVGTIASGWLSDRYDNRKLLFMYYGLRGLSLLWLPYSEFTLYGLSVFAMFYGLDWIATVPPTVRLTAATFGKEKAGMVFGWIFAAHQLGAAVAAYGAGRVRTLLLTYDPALFAAGAACLVAAAMVWIIRKPAAASAAAPVQAKAA</sequence>
<evidence type="ECO:0000313" key="6">
    <source>
        <dbReference type="EMBL" id="MYN26200.1"/>
    </source>
</evidence>
<organism evidence="6 7">
    <name type="scientific">Duganella levis</name>
    <dbReference type="NCBI Taxonomy" id="2692169"/>
    <lineage>
        <taxon>Bacteria</taxon>
        <taxon>Pseudomonadati</taxon>
        <taxon>Pseudomonadota</taxon>
        <taxon>Betaproteobacteria</taxon>
        <taxon>Burkholderiales</taxon>
        <taxon>Oxalobacteraceae</taxon>
        <taxon>Telluria group</taxon>
        <taxon>Duganella</taxon>
    </lineage>
</organism>
<reference evidence="6 7" key="1">
    <citation type="submission" date="2019-12" db="EMBL/GenBank/DDBJ databases">
        <title>Novel species isolated from a subtropical stream in China.</title>
        <authorList>
            <person name="Lu H."/>
        </authorList>
    </citation>
    <scope>NUCLEOTIDE SEQUENCE [LARGE SCALE GENOMIC DNA]</scope>
    <source>
        <strain evidence="6 7">CY42W</strain>
    </source>
</reference>
<dbReference type="Gene3D" id="1.20.1250.20">
    <property type="entry name" value="MFS general substrate transporter like domains"/>
    <property type="match status" value="2"/>
</dbReference>
<dbReference type="Pfam" id="PF07690">
    <property type="entry name" value="MFS_1"/>
    <property type="match status" value="1"/>
</dbReference>
<accession>A0ABW9VX13</accession>
<feature type="transmembrane region" description="Helical" evidence="4">
    <location>
        <begin position="242"/>
        <end position="261"/>
    </location>
</feature>
<feature type="transmembrane region" description="Helical" evidence="4">
    <location>
        <begin position="145"/>
        <end position="168"/>
    </location>
</feature>
<dbReference type="Proteomes" id="UP000642144">
    <property type="component" value="Unassembled WGS sequence"/>
</dbReference>
<gene>
    <name evidence="6" type="ORF">GTP69_07260</name>
</gene>
<feature type="transmembrane region" description="Helical" evidence="4">
    <location>
        <begin position="332"/>
        <end position="353"/>
    </location>
</feature>
<keyword evidence="2 4" id="KW-1133">Transmembrane helix</keyword>
<dbReference type="InterPro" id="IPR020846">
    <property type="entry name" value="MFS_dom"/>
</dbReference>
<comment type="caution">
    <text evidence="6">The sequence shown here is derived from an EMBL/GenBank/DDBJ whole genome shotgun (WGS) entry which is preliminary data.</text>
</comment>
<proteinExistence type="predicted"/>
<evidence type="ECO:0000256" key="4">
    <source>
        <dbReference type="SAM" id="Phobius"/>
    </source>
</evidence>
<dbReference type="InterPro" id="IPR036259">
    <property type="entry name" value="MFS_trans_sf"/>
</dbReference>
<feature type="transmembrane region" description="Helical" evidence="4">
    <location>
        <begin position="174"/>
        <end position="196"/>
    </location>
</feature>
<feature type="transmembrane region" description="Helical" evidence="4">
    <location>
        <begin position="86"/>
        <end position="106"/>
    </location>
</feature>
<dbReference type="CDD" id="cd17355">
    <property type="entry name" value="MFS_YcxA_like"/>
    <property type="match status" value="1"/>
</dbReference>
<dbReference type="PANTHER" id="PTHR11360:SF290">
    <property type="entry name" value="MONOCARBOXYLATE MFS PERMEASE"/>
    <property type="match status" value="1"/>
</dbReference>
<keyword evidence="1 4" id="KW-0812">Transmembrane</keyword>
<name>A0ABW9VX13_9BURK</name>
<dbReference type="EMBL" id="WWCT01000004">
    <property type="protein sequence ID" value="MYN26200.1"/>
    <property type="molecule type" value="Genomic_DNA"/>
</dbReference>
<evidence type="ECO:0000313" key="7">
    <source>
        <dbReference type="Proteomes" id="UP000642144"/>
    </source>
</evidence>
<feature type="transmembrane region" description="Helical" evidence="4">
    <location>
        <begin position="281"/>
        <end position="300"/>
    </location>
</feature>
<protein>
    <submittedName>
        <fullName evidence="6">MFS transporter</fullName>
    </submittedName>
</protein>
<feature type="transmembrane region" description="Helical" evidence="4">
    <location>
        <begin position="365"/>
        <end position="388"/>
    </location>
</feature>
<dbReference type="RefSeq" id="WP_161054247.1">
    <property type="nucleotide sequence ID" value="NZ_WWCT01000004.1"/>
</dbReference>
<evidence type="ECO:0000259" key="5">
    <source>
        <dbReference type="PROSITE" id="PS50850"/>
    </source>
</evidence>
<dbReference type="PROSITE" id="PS50850">
    <property type="entry name" value="MFS"/>
    <property type="match status" value="1"/>
</dbReference>
<dbReference type="InterPro" id="IPR050327">
    <property type="entry name" value="Proton-linked_MCT"/>
</dbReference>
<evidence type="ECO:0000256" key="1">
    <source>
        <dbReference type="ARBA" id="ARBA00022692"/>
    </source>
</evidence>
<keyword evidence="7" id="KW-1185">Reference proteome</keyword>
<dbReference type="PANTHER" id="PTHR11360">
    <property type="entry name" value="MONOCARBOXYLATE TRANSPORTER"/>
    <property type="match status" value="1"/>
</dbReference>